<keyword evidence="2" id="KW-1185">Reference proteome</keyword>
<organism evidence="1 2">
    <name type="scientific">Camellia lanceoleosa</name>
    <dbReference type="NCBI Taxonomy" id="1840588"/>
    <lineage>
        <taxon>Eukaryota</taxon>
        <taxon>Viridiplantae</taxon>
        <taxon>Streptophyta</taxon>
        <taxon>Embryophyta</taxon>
        <taxon>Tracheophyta</taxon>
        <taxon>Spermatophyta</taxon>
        <taxon>Magnoliopsida</taxon>
        <taxon>eudicotyledons</taxon>
        <taxon>Gunneridae</taxon>
        <taxon>Pentapetalae</taxon>
        <taxon>asterids</taxon>
        <taxon>Ericales</taxon>
        <taxon>Theaceae</taxon>
        <taxon>Camellia</taxon>
    </lineage>
</organism>
<dbReference type="EMBL" id="CM045763">
    <property type="protein sequence ID" value="KAI8023882.1"/>
    <property type="molecule type" value="Genomic_DNA"/>
</dbReference>
<comment type="caution">
    <text evidence="1">The sequence shown here is derived from an EMBL/GenBank/DDBJ whole genome shotgun (WGS) entry which is preliminary data.</text>
</comment>
<evidence type="ECO:0000313" key="1">
    <source>
        <dbReference type="EMBL" id="KAI8023882.1"/>
    </source>
</evidence>
<name>A0ACC0ID87_9ERIC</name>
<reference evidence="1 2" key="1">
    <citation type="journal article" date="2022" name="Plant J.">
        <title>Chromosome-level genome of Camellia lanceoleosa provides a valuable resource for understanding genome evolution and self-incompatibility.</title>
        <authorList>
            <person name="Gong W."/>
            <person name="Xiao S."/>
            <person name="Wang L."/>
            <person name="Liao Z."/>
            <person name="Chang Y."/>
            <person name="Mo W."/>
            <person name="Hu G."/>
            <person name="Li W."/>
            <person name="Zhao G."/>
            <person name="Zhu H."/>
            <person name="Hu X."/>
            <person name="Ji K."/>
            <person name="Xiang X."/>
            <person name="Song Q."/>
            <person name="Yuan D."/>
            <person name="Jin S."/>
            <person name="Zhang L."/>
        </authorList>
    </citation>
    <scope>NUCLEOTIDE SEQUENCE [LARGE SCALE GENOMIC DNA]</scope>
    <source>
        <strain evidence="1">SQ_2022a</strain>
    </source>
</reference>
<gene>
    <name evidence="1" type="ORF">LOK49_LG03G03880</name>
</gene>
<accession>A0ACC0ID87</accession>
<sequence>MFKYHQKEYLDVIIPTSGSREGRYIRVLVVIDILSPLKRGAKIRHDSTHWVEFRYEKLPTFCSFCGIIGHDKRSCMKKIKDHEEVAVGPDQYGLWLRASPIKSAGGRRYFPTSDGISTAPAMSNHRDKALATDGGKFISNSRNGRDGVTLAPTHFGETVSPERVEMIREVASQNFLPSSGGPSRALFLDQTGPNFLPLGLMDTLTTSHSLPPLTKLTKQGLSAMLSQQPKRSTHPTPAEVGQALVNIFSSASNNTLPAPTSSVITPPPLPNLLPLPSLPPHTPNSPVPPLSPCSALPSTTTLPSLSSQLIEASPKGYKKRIRNPKGNFASIPSTSSVGKRKSSALSLPDSGVEIVPVKKLKNGSSGYIVERLDRVLASADWRVSFDRATVTHCECIGSDHNSLLLDLYPHAVRPRRWFKFDSRWIGERDCKTTIQRSWEAIIPGSRMFQQLYTPDSLSSPAPTLGLFPCIVTASMNTTSWSGLDL</sequence>
<evidence type="ECO:0000313" key="2">
    <source>
        <dbReference type="Proteomes" id="UP001060215"/>
    </source>
</evidence>
<dbReference type="Proteomes" id="UP001060215">
    <property type="component" value="Chromosome 6"/>
</dbReference>
<protein>
    <submittedName>
        <fullName evidence="1">Uncharacterized protein</fullName>
    </submittedName>
</protein>
<proteinExistence type="predicted"/>